<feature type="compositionally biased region" description="Low complexity" evidence="1">
    <location>
        <begin position="993"/>
        <end position="1005"/>
    </location>
</feature>
<feature type="compositionally biased region" description="Acidic residues" evidence="1">
    <location>
        <begin position="1082"/>
        <end position="1091"/>
    </location>
</feature>
<evidence type="ECO:0000313" key="3">
    <source>
        <dbReference type="Proteomes" id="UP000030762"/>
    </source>
</evidence>
<organism evidence="2 3">
    <name type="scientific">Saprolegnia diclina (strain VS20)</name>
    <dbReference type="NCBI Taxonomy" id="1156394"/>
    <lineage>
        <taxon>Eukaryota</taxon>
        <taxon>Sar</taxon>
        <taxon>Stramenopiles</taxon>
        <taxon>Oomycota</taxon>
        <taxon>Saprolegniomycetes</taxon>
        <taxon>Saprolegniales</taxon>
        <taxon>Saprolegniaceae</taxon>
        <taxon>Saprolegnia</taxon>
    </lineage>
</organism>
<dbReference type="Gene3D" id="1.25.10.10">
    <property type="entry name" value="Leucine-rich Repeat Variant"/>
    <property type="match status" value="1"/>
</dbReference>
<feature type="region of interest" description="Disordered" evidence="1">
    <location>
        <begin position="981"/>
        <end position="1022"/>
    </location>
</feature>
<dbReference type="GeneID" id="19948075"/>
<feature type="region of interest" description="Disordered" evidence="1">
    <location>
        <begin position="426"/>
        <end position="483"/>
    </location>
</feature>
<feature type="compositionally biased region" description="Polar residues" evidence="1">
    <location>
        <begin position="434"/>
        <end position="452"/>
    </location>
</feature>
<dbReference type="VEuPathDB" id="FungiDB:SDRG_07348"/>
<accession>T0QMR2</accession>
<dbReference type="RefSeq" id="XP_008611399.1">
    <property type="nucleotide sequence ID" value="XM_008613177.1"/>
</dbReference>
<dbReference type="InParanoid" id="T0QMR2"/>
<name>T0QMR2_SAPDV</name>
<feature type="compositionally biased region" description="Low complexity" evidence="1">
    <location>
        <begin position="1571"/>
        <end position="1605"/>
    </location>
</feature>
<feature type="compositionally biased region" description="Acidic residues" evidence="1">
    <location>
        <begin position="1006"/>
        <end position="1019"/>
    </location>
</feature>
<feature type="compositionally biased region" description="Basic and acidic residues" evidence="1">
    <location>
        <begin position="253"/>
        <end position="281"/>
    </location>
</feature>
<evidence type="ECO:0000256" key="1">
    <source>
        <dbReference type="SAM" id="MobiDB-lite"/>
    </source>
</evidence>
<keyword evidence="3" id="KW-1185">Reference proteome</keyword>
<dbReference type="STRING" id="1156394.T0QMR2"/>
<sequence length="1708" mass="186452">MRWYCVSPSLPRGAQLRVRAAPSASADETSALRLSISDVIAVTSAPTPGRPWLRILWQQQEGHVMATTPDDMPLLVPWETTALEHIVFAYPETPLRHAKTDEHLLLETDAYLGVIATSEDATLLVMYQGDQFYVRASDTVAMAERIADGMRFLMNPTLPENATIVVRQWPDRESDQVDVITQHQEVAGEIRSGDWIKLHEQAWVMWKLSHHNNLQLLQPAHIVLQQTLVLHENDDIDTASDAPPAMSEPAPAADERQSIDADERPPQPELAKHESWDDRPIRPAGPEKMASLIAKSAAPVAASPVSYDDRPIRAPSTSPPSIVDEQLDPAPMHNEPTIMDDAPASSPTAVAAWDDRPIRSAPANDAAEMVVETAQAWDERPLQPASTSWEDRPIKPAPNAFLDERPIQRAMESWDDRPIKPASVVEKELEEQPETTSSHSATPNQSPTQAGWSLSMDPPQEAMASESPRVDAARATSSPPISGLLDVDKIVSRETRSSSACSDWEPLVLRRRCSFEEDAPIVTNQVPDFAAAHAEDDDDSSLPKYASRLDEMLAELSDVSMMWLLQLDLLEELFHYLELHGLSVPDMKRTMEMLEIKASHALHAKVLPSFLRLMPFVKSFMASAGDLLAPHMEHLLPPFFALFQERSKGAVATLETHLHDWFDILDIILVLNSLETAIVDLHMTELGTARLVTWFASAMPRTKGVPRASPRLCDALVQLTSHRATKVRDASTQILTNILGHYDGASIPSWLASGAPETLADIVADKFPSVPIVASPPKPVVVNDDEAMLAPPKPRSSLLKGKGLERKANLEKSGVLKPWQRTKPDADQRQADAPPPVDSAAPPPTVVASSVIEAASVDGTDGATSKATPMATKPWVRKAVGQDTPATSSGSGAVVTAENDDASVNASTAKPWLRKKAALSRDVNGDDDIVVAAPPKSWQRRVATMKDEPTPVVDAFPVDDASASDDIELQPTLADAETLTPVTDEKPLIDTVPETPTIETPTIETETTETEEAPADESVDVNILDVSAEDLVIFDDDQPAIEEANPVLGDVMPLDAAGFREEESADEDVGAKQSWFFVDEQADEDADDDSDGPPRRPAVLGDSDSEGSIHALSWEASPRVTVPVLGNTVYDILGSHPLEYFSLEPPSDTAVLSHHIVDAQVYDTPDERPADEDIIDAMAPAATEGATTELVPAAVEVPVENDEVATDDVSLPSIDLTTDDDAVVDAFEIEANAPFDDVKEDEAITIYEDSRVETPRSEPVDDLDEMWPTMDHEEDAPGKDAAETFQLEVHDDVATSEDEASSRHSFFRGRFASDFDEMFPEDDEYLERVDDGWSRVHSRRNSDVSSGGVEWPKHDAPLPRASIVEEGNEEGDDETEPFEPEAIDRAGFFDGFETEFPTSLDAHDAMEALYVPLGWWIQDCHDLLASSEYDSQASLAEFDSAFCMLDVSFAHLEGDDDAFFWDDPIGDDIVVSPSDWAAVVAYQLNWQRAKTALLDDFATAIEMVLLRDRQRKDDEAAWAAANDAPTEQRSKSMTVRRSSVYGSLPKRRSETTLQKPTSLAPTPSALHMPPRIRTSISTTNRTPSETSSTTSSRPESPVSSRSGSPKALKKKPESPRPSLTMPRTRASSSAVPNGVRKPMTASALAPPTRSLLQPPTTPTRSRSVSAAPQIAATPRLSTTGLRPPGKSLTSSLRAPASRMSLPKPVTKL</sequence>
<feature type="compositionally biased region" description="Polar residues" evidence="1">
    <location>
        <begin position="1551"/>
        <end position="1561"/>
    </location>
</feature>
<feature type="region of interest" description="Disordered" evidence="1">
    <location>
        <begin position="298"/>
        <end position="326"/>
    </location>
</feature>
<dbReference type="eggNOG" id="ENOG502S37Z">
    <property type="taxonomic scope" value="Eukaryota"/>
</dbReference>
<feature type="compositionally biased region" description="Polar residues" evidence="1">
    <location>
        <begin position="1525"/>
        <end position="1541"/>
    </location>
</feature>
<feature type="region of interest" description="Disordered" evidence="1">
    <location>
        <begin position="784"/>
        <end position="844"/>
    </location>
</feature>
<dbReference type="OrthoDB" id="79921at2759"/>
<dbReference type="InterPro" id="IPR011989">
    <property type="entry name" value="ARM-like"/>
</dbReference>
<feature type="region of interest" description="Disordered" evidence="1">
    <location>
        <begin position="1517"/>
        <end position="1708"/>
    </location>
</feature>
<feature type="compositionally biased region" description="Pro residues" evidence="1">
    <location>
        <begin position="833"/>
        <end position="844"/>
    </location>
</feature>
<evidence type="ECO:0000313" key="2">
    <source>
        <dbReference type="EMBL" id="EQC35115.1"/>
    </source>
</evidence>
<feature type="region of interest" description="Disordered" evidence="1">
    <location>
        <begin position="375"/>
        <end position="399"/>
    </location>
</feature>
<feature type="compositionally biased region" description="Low complexity" evidence="1">
    <location>
        <begin position="239"/>
        <end position="252"/>
    </location>
</feature>
<feature type="compositionally biased region" description="Polar residues" evidence="1">
    <location>
        <begin position="1650"/>
        <end position="1666"/>
    </location>
</feature>
<reference evidence="2 3" key="1">
    <citation type="submission" date="2012-04" db="EMBL/GenBank/DDBJ databases">
        <title>The Genome Sequence of Saprolegnia declina VS20.</title>
        <authorList>
            <consortium name="The Broad Institute Genome Sequencing Platform"/>
            <person name="Russ C."/>
            <person name="Nusbaum C."/>
            <person name="Tyler B."/>
            <person name="van West P."/>
            <person name="Dieguez-Uribeondo J."/>
            <person name="de Bruijn I."/>
            <person name="Tripathy S."/>
            <person name="Jiang R."/>
            <person name="Young S.K."/>
            <person name="Zeng Q."/>
            <person name="Gargeya S."/>
            <person name="Fitzgerald M."/>
            <person name="Haas B."/>
            <person name="Abouelleil A."/>
            <person name="Alvarado L."/>
            <person name="Arachchi H.M."/>
            <person name="Berlin A."/>
            <person name="Chapman S.B."/>
            <person name="Goldberg J."/>
            <person name="Griggs A."/>
            <person name="Gujja S."/>
            <person name="Hansen M."/>
            <person name="Howarth C."/>
            <person name="Imamovic A."/>
            <person name="Larimer J."/>
            <person name="McCowen C."/>
            <person name="Montmayeur A."/>
            <person name="Murphy C."/>
            <person name="Neiman D."/>
            <person name="Pearson M."/>
            <person name="Priest M."/>
            <person name="Roberts A."/>
            <person name="Saif S."/>
            <person name="Shea T."/>
            <person name="Sisk P."/>
            <person name="Sykes S."/>
            <person name="Wortman J."/>
            <person name="Nusbaum C."/>
            <person name="Birren B."/>
        </authorList>
    </citation>
    <scope>NUCLEOTIDE SEQUENCE [LARGE SCALE GENOMIC DNA]</scope>
    <source>
        <strain evidence="2 3">VS20</strain>
    </source>
</reference>
<feature type="region of interest" description="Disordered" evidence="1">
    <location>
        <begin position="236"/>
        <end position="285"/>
    </location>
</feature>
<dbReference type="Proteomes" id="UP000030762">
    <property type="component" value="Unassembled WGS sequence"/>
</dbReference>
<gene>
    <name evidence="2" type="ORF">SDRG_07348</name>
</gene>
<dbReference type="OMA" id="ESWDDRP"/>
<protein>
    <submittedName>
        <fullName evidence="2">Uncharacterized protein</fullName>
    </submittedName>
</protein>
<feature type="region of interest" description="Disordered" evidence="1">
    <location>
        <begin position="1082"/>
        <end position="1105"/>
    </location>
</feature>
<dbReference type="EMBL" id="JH767152">
    <property type="protein sequence ID" value="EQC35115.1"/>
    <property type="molecule type" value="Genomic_DNA"/>
</dbReference>
<proteinExistence type="predicted"/>